<dbReference type="FunFam" id="3.40.1490.10:FF:000001">
    <property type="entry name" value="Peptidyl-tRNA hydrolase 2"/>
    <property type="match status" value="1"/>
</dbReference>
<organism evidence="5 6">
    <name type="scientific">Dufourea novaeangliae</name>
    <name type="common">Sweat bee</name>
    <dbReference type="NCBI Taxonomy" id="178035"/>
    <lineage>
        <taxon>Eukaryota</taxon>
        <taxon>Metazoa</taxon>
        <taxon>Ecdysozoa</taxon>
        <taxon>Arthropoda</taxon>
        <taxon>Hexapoda</taxon>
        <taxon>Insecta</taxon>
        <taxon>Pterygota</taxon>
        <taxon>Neoptera</taxon>
        <taxon>Endopterygota</taxon>
        <taxon>Hymenoptera</taxon>
        <taxon>Apocrita</taxon>
        <taxon>Aculeata</taxon>
        <taxon>Apoidea</taxon>
        <taxon>Anthophila</taxon>
        <taxon>Halictidae</taxon>
        <taxon>Rophitinae</taxon>
        <taxon>Dufourea</taxon>
    </lineage>
</organism>
<dbReference type="Pfam" id="PF01981">
    <property type="entry name" value="PTH2"/>
    <property type="match status" value="1"/>
</dbReference>
<keyword evidence="6" id="KW-1185">Reference proteome</keyword>
<proteinExistence type="inferred from homology"/>
<dbReference type="GO" id="GO:0004045">
    <property type="term" value="F:peptidyl-tRNA hydrolase activity"/>
    <property type="evidence" value="ECO:0007669"/>
    <property type="project" value="UniProtKB-EC"/>
</dbReference>
<dbReference type="EMBL" id="KQ434977">
    <property type="protein sequence ID" value="KZC12876.1"/>
    <property type="molecule type" value="Genomic_DNA"/>
</dbReference>
<evidence type="ECO:0000256" key="1">
    <source>
        <dbReference type="ARBA" id="ARBA00013260"/>
    </source>
</evidence>
<keyword evidence="2 5" id="KW-0378">Hydrolase</keyword>
<comment type="catalytic activity">
    <reaction evidence="4">
        <text>an N-acyl-L-alpha-aminoacyl-tRNA + H2O = an N-acyl-L-amino acid + a tRNA + H(+)</text>
        <dbReference type="Rhea" id="RHEA:54448"/>
        <dbReference type="Rhea" id="RHEA-COMP:10123"/>
        <dbReference type="Rhea" id="RHEA-COMP:13883"/>
        <dbReference type="ChEBI" id="CHEBI:15377"/>
        <dbReference type="ChEBI" id="CHEBI:15378"/>
        <dbReference type="ChEBI" id="CHEBI:59874"/>
        <dbReference type="ChEBI" id="CHEBI:78442"/>
        <dbReference type="ChEBI" id="CHEBI:138191"/>
        <dbReference type="EC" id="3.1.1.29"/>
    </reaction>
</comment>
<dbReference type="InterPro" id="IPR023476">
    <property type="entry name" value="Pep_tRNA_hydro_II_dom_sf"/>
</dbReference>
<evidence type="ECO:0000256" key="3">
    <source>
        <dbReference type="ARBA" id="ARBA00038050"/>
    </source>
</evidence>
<dbReference type="AlphaFoldDB" id="A0A154PLY1"/>
<comment type="similarity">
    <text evidence="3">Belongs to the PTH2 family.</text>
</comment>
<dbReference type="OrthoDB" id="1733656at2759"/>
<dbReference type="Proteomes" id="UP000076502">
    <property type="component" value="Unassembled WGS sequence"/>
</dbReference>
<dbReference type="STRING" id="178035.A0A154PLY1"/>
<name>A0A154PLY1_DUFNO</name>
<dbReference type="CDD" id="cd02430">
    <property type="entry name" value="PTH2"/>
    <property type="match status" value="1"/>
</dbReference>
<dbReference type="SUPFAM" id="SSF102462">
    <property type="entry name" value="Peptidyl-tRNA hydrolase II"/>
    <property type="match status" value="1"/>
</dbReference>
<dbReference type="OMA" id="CRQTLNN"/>
<dbReference type="PANTHER" id="PTHR12649">
    <property type="entry name" value="PEPTIDYL-TRNA HYDROLASE 2"/>
    <property type="match status" value="1"/>
</dbReference>
<sequence length="115" mass="12577">MVLVVRSDIPMGKGKTASQCAHAAVECYRQAVDNKKYQQLYETWLLQGQPKIVLRVADEEHLMSLARNARNAGLIIAIIKDAGRTQLVPGTVSALGIGPGPKEIIDELTNNLRLL</sequence>
<dbReference type="Gene3D" id="3.40.1490.10">
    <property type="entry name" value="Bit1"/>
    <property type="match status" value="1"/>
</dbReference>
<dbReference type="EC" id="3.1.1.29" evidence="1"/>
<dbReference type="PANTHER" id="PTHR12649:SF11">
    <property type="entry name" value="PEPTIDYL-TRNA HYDROLASE 2, MITOCHONDRIAL"/>
    <property type="match status" value="1"/>
</dbReference>
<evidence type="ECO:0000256" key="4">
    <source>
        <dbReference type="ARBA" id="ARBA00048707"/>
    </source>
</evidence>
<dbReference type="GO" id="GO:0005829">
    <property type="term" value="C:cytosol"/>
    <property type="evidence" value="ECO:0007669"/>
    <property type="project" value="TreeGrafter"/>
</dbReference>
<dbReference type="NCBIfam" id="NF003314">
    <property type="entry name" value="PRK04322.1"/>
    <property type="match status" value="1"/>
</dbReference>
<protein>
    <recommendedName>
        <fullName evidence="1">peptidyl-tRNA hydrolase</fullName>
        <ecNumber evidence="1">3.1.1.29</ecNumber>
    </recommendedName>
</protein>
<evidence type="ECO:0000256" key="2">
    <source>
        <dbReference type="ARBA" id="ARBA00022801"/>
    </source>
</evidence>
<accession>A0A154PLY1</accession>
<dbReference type="InterPro" id="IPR002833">
    <property type="entry name" value="PTH2"/>
</dbReference>
<dbReference type="NCBIfam" id="TIGR00283">
    <property type="entry name" value="arch_pth2"/>
    <property type="match status" value="1"/>
</dbReference>
<evidence type="ECO:0000313" key="5">
    <source>
        <dbReference type="EMBL" id="KZC12876.1"/>
    </source>
</evidence>
<gene>
    <name evidence="5" type="ORF">WN55_04393</name>
</gene>
<evidence type="ECO:0000313" key="6">
    <source>
        <dbReference type="Proteomes" id="UP000076502"/>
    </source>
</evidence>
<reference evidence="5 6" key="1">
    <citation type="submission" date="2015-07" db="EMBL/GenBank/DDBJ databases">
        <title>The genome of Dufourea novaeangliae.</title>
        <authorList>
            <person name="Pan H."/>
            <person name="Kapheim K."/>
        </authorList>
    </citation>
    <scope>NUCLEOTIDE SEQUENCE [LARGE SCALE GENOMIC DNA]</scope>
    <source>
        <strain evidence="5">0120121106</strain>
        <tissue evidence="5">Whole body</tissue>
    </source>
</reference>